<dbReference type="Pfam" id="PF06580">
    <property type="entry name" value="His_kinase"/>
    <property type="match status" value="1"/>
</dbReference>
<proteinExistence type="predicted"/>
<dbReference type="PATRIC" id="fig|742737.3.peg.4494"/>
<keyword evidence="8" id="KW-1185">Reference proteome</keyword>
<dbReference type="PANTHER" id="PTHR34220">
    <property type="entry name" value="SENSOR HISTIDINE KINASE YPDA"/>
    <property type="match status" value="1"/>
</dbReference>
<keyword evidence="5" id="KW-0472">Membrane</keyword>
<dbReference type="EMBL" id="ADLN01000120">
    <property type="protein sequence ID" value="EHI57399.1"/>
    <property type="molecule type" value="Genomic_DNA"/>
</dbReference>
<evidence type="ECO:0000256" key="2">
    <source>
        <dbReference type="ARBA" id="ARBA00022553"/>
    </source>
</evidence>
<keyword evidence="5" id="KW-0812">Transmembrane</keyword>
<keyword evidence="5" id="KW-1133">Transmembrane helix</keyword>
<gene>
    <name evidence="7" type="ORF">HMPREF9473_04508</name>
</gene>
<dbReference type="HOGENOM" id="CLU_020473_6_1_9"/>
<keyword evidence="2" id="KW-0597">Phosphoprotein</keyword>
<dbReference type="Pfam" id="PF00672">
    <property type="entry name" value="HAMP"/>
    <property type="match status" value="1"/>
</dbReference>
<protein>
    <recommendedName>
        <fullName evidence="6">HAMP domain-containing protein</fullName>
    </recommendedName>
</protein>
<dbReference type="OrthoDB" id="9809348at2"/>
<name>G5ILY0_9FIRM</name>
<evidence type="ECO:0000256" key="5">
    <source>
        <dbReference type="SAM" id="Phobius"/>
    </source>
</evidence>
<dbReference type="InterPro" id="IPR050640">
    <property type="entry name" value="Bact_2-comp_sensor_kinase"/>
</dbReference>
<dbReference type="GO" id="GO:0016020">
    <property type="term" value="C:membrane"/>
    <property type="evidence" value="ECO:0007669"/>
    <property type="project" value="UniProtKB-SubCell"/>
</dbReference>
<evidence type="ECO:0000256" key="1">
    <source>
        <dbReference type="ARBA" id="ARBA00004370"/>
    </source>
</evidence>
<dbReference type="Gene3D" id="3.30.565.10">
    <property type="entry name" value="Histidine kinase-like ATPase, C-terminal domain"/>
    <property type="match status" value="1"/>
</dbReference>
<feature type="transmembrane region" description="Helical" evidence="5">
    <location>
        <begin position="21"/>
        <end position="43"/>
    </location>
</feature>
<sequence length="607" mass="69335">MKREKESSMLKQFYQKLKIRHKIVFAIYLVLFPTLIIGGGLIYSRTYQTTMEETTQLYQRFTQTACDDIAYLQQDVQDISTYFAVNTDIHNVLVAQKETLGEDTLFWETRTPVSFLQDILAIKSQIKTVILYPENGAEPFYISRDASVHNTNLEEIRNLPIYQTVDEARGDVVWLRQEAGRGGIYLNNKSDKIIACRALYDLSKRRRLGFLAIGMEASRYYDICHRTLNAPNEGIVVLDREGKELTRAGEVSELVLEHIRDSENAGPQSGDDGQGRYVRQEGYYIFCSQNENTGIEVCYMSPKSNWNDRIRQSLTMPVLLAFAILILTWTLSSVVSRALTKPIAALCQSMEKFKEGDFSQTMKTDSQDEIGQLSQTFNDMVLEIGNLINKNYVMALRERESELNALQAQINPHFLYNVLDSLYWQAIGSGNEELGEDVLALSKLFRLLLSQGQSEVNVSTEIELITCYLQIQKMRFAKRLSYEIHVDEDMMKCMIGKLTLQPFVENAIVHGLEVRQGGGTVSVSGRKESGKLVFEIRDNGVGMEQEEADKLLVIDEKTRYSSARIGRYAIRNIKERLTLKYNDNYTLEMHSEPGKGTLVRIVIPEEY</sequence>
<keyword evidence="3" id="KW-0808">Transferase</keyword>
<comment type="caution">
    <text evidence="7">The sequence shown here is derived from an EMBL/GenBank/DDBJ whole genome shotgun (WGS) entry which is preliminary data.</text>
</comment>
<evidence type="ECO:0000313" key="7">
    <source>
        <dbReference type="EMBL" id="EHI57399.1"/>
    </source>
</evidence>
<keyword evidence="4" id="KW-0418">Kinase</keyword>
<dbReference type="SUPFAM" id="SSF158472">
    <property type="entry name" value="HAMP domain-like"/>
    <property type="match status" value="1"/>
</dbReference>
<evidence type="ECO:0000313" key="8">
    <source>
        <dbReference type="Proteomes" id="UP000005384"/>
    </source>
</evidence>
<accession>G5ILY0</accession>
<organism evidence="7 8">
    <name type="scientific">Hungatella hathewayi WAL-18680</name>
    <dbReference type="NCBI Taxonomy" id="742737"/>
    <lineage>
        <taxon>Bacteria</taxon>
        <taxon>Bacillati</taxon>
        <taxon>Bacillota</taxon>
        <taxon>Clostridia</taxon>
        <taxon>Lachnospirales</taxon>
        <taxon>Lachnospiraceae</taxon>
        <taxon>Hungatella</taxon>
    </lineage>
</organism>
<dbReference type="SUPFAM" id="SSF55874">
    <property type="entry name" value="ATPase domain of HSP90 chaperone/DNA topoisomerase II/histidine kinase"/>
    <property type="match status" value="1"/>
</dbReference>
<dbReference type="InterPro" id="IPR003660">
    <property type="entry name" value="HAMP_dom"/>
</dbReference>
<dbReference type="InterPro" id="IPR036890">
    <property type="entry name" value="HATPase_C_sf"/>
</dbReference>
<dbReference type="Gene3D" id="6.10.340.10">
    <property type="match status" value="1"/>
</dbReference>
<reference evidence="7 8" key="1">
    <citation type="submission" date="2011-08" db="EMBL/GenBank/DDBJ databases">
        <title>The Genome Sequence of Clostridium hathewayi WAL-18680.</title>
        <authorList>
            <consortium name="The Broad Institute Genome Sequencing Platform"/>
            <person name="Earl A."/>
            <person name="Ward D."/>
            <person name="Feldgarden M."/>
            <person name="Gevers D."/>
            <person name="Finegold S.M."/>
            <person name="Summanen P.H."/>
            <person name="Molitoris D.R."/>
            <person name="Song M."/>
            <person name="Daigneault M."/>
            <person name="Allen-Vercoe E."/>
            <person name="Young S.K."/>
            <person name="Zeng Q."/>
            <person name="Gargeya S."/>
            <person name="Fitzgerald M."/>
            <person name="Haas B."/>
            <person name="Abouelleil A."/>
            <person name="Alvarado L."/>
            <person name="Arachchi H.M."/>
            <person name="Berlin A."/>
            <person name="Brown A."/>
            <person name="Chapman S.B."/>
            <person name="Chen Z."/>
            <person name="Dunbar C."/>
            <person name="Freedman E."/>
            <person name="Gearin G."/>
            <person name="Gellesch M."/>
            <person name="Goldberg J."/>
            <person name="Griggs A."/>
            <person name="Gujja S."/>
            <person name="Heiman D."/>
            <person name="Howarth C."/>
            <person name="Larson L."/>
            <person name="Lui A."/>
            <person name="MacDonald P.J.P."/>
            <person name="Montmayeur A."/>
            <person name="Murphy C."/>
            <person name="Neiman D."/>
            <person name="Pearson M."/>
            <person name="Priest M."/>
            <person name="Roberts A."/>
            <person name="Saif S."/>
            <person name="Shea T."/>
            <person name="Shenoy N."/>
            <person name="Sisk P."/>
            <person name="Stolte C."/>
            <person name="Sykes S."/>
            <person name="Wortman J."/>
            <person name="Nusbaum C."/>
            <person name="Birren B."/>
        </authorList>
    </citation>
    <scope>NUCLEOTIDE SEQUENCE [LARGE SCALE GENOMIC DNA]</scope>
    <source>
        <strain evidence="7 8">WAL-18680</strain>
    </source>
</reference>
<evidence type="ECO:0000256" key="4">
    <source>
        <dbReference type="ARBA" id="ARBA00022777"/>
    </source>
</evidence>
<evidence type="ECO:0000259" key="6">
    <source>
        <dbReference type="PROSITE" id="PS50885"/>
    </source>
</evidence>
<dbReference type="PROSITE" id="PS50885">
    <property type="entry name" value="HAMP"/>
    <property type="match status" value="1"/>
</dbReference>
<dbReference type="GO" id="GO:0000155">
    <property type="term" value="F:phosphorelay sensor kinase activity"/>
    <property type="evidence" value="ECO:0007669"/>
    <property type="project" value="InterPro"/>
</dbReference>
<dbReference type="RefSeq" id="WP_006782496.1">
    <property type="nucleotide sequence ID" value="NZ_CP040506.1"/>
</dbReference>
<comment type="subcellular location">
    <subcellularLocation>
        <location evidence="1">Membrane</location>
    </subcellularLocation>
</comment>
<dbReference type="CDD" id="cd06225">
    <property type="entry name" value="HAMP"/>
    <property type="match status" value="1"/>
</dbReference>
<dbReference type="InterPro" id="IPR010559">
    <property type="entry name" value="Sig_transdc_His_kin_internal"/>
</dbReference>
<dbReference type="Pfam" id="PF02518">
    <property type="entry name" value="HATPase_c"/>
    <property type="match status" value="1"/>
</dbReference>
<dbReference type="AlphaFoldDB" id="G5ILY0"/>
<dbReference type="Proteomes" id="UP000005384">
    <property type="component" value="Unassembled WGS sequence"/>
</dbReference>
<dbReference type="SMART" id="SM00304">
    <property type="entry name" value="HAMP"/>
    <property type="match status" value="1"/>
</dbReference>
<dbReference type="PANTHER" id="PTHR34220:SF7">
    <property type="entry name" value="SENSOR HISTIDINE KINASE YPDA"/>
    <property type="match status" value="1"/>
</dbReference>
<feature type="domain" description="HAMP" evidence="6">
    <location>
        <begin position="337"/>
        <end position="389"/>
    </location>
</feature>
<evidence type="ECO:0000256" key="3">
    <source>
        <dbReference type="ARBA" id="ARBA00022679"/>
    </source>
</evidence>
<dbReference type="InterPro" id="IPR003594">
    <property type="entry name" value="HATPase_dom"/>
</dbReference>